<dbReference type="InterPro" id="IPR001304">
    <property type="entry name" value="C-type_lectin-like"/>
</dbReference>
<gene>
    <name evidence="4" type="ORF">PYW07_016702</name>
</gene>
<dbReference type="Proteomes" id="UP001231518">
    <property type="component" value="Chromosome 8"/>
</dbReference>
<dbReference type="PROSITE" id="PS00615">
    <property type="entry name" value="C_TYPE_LECTIN_1"/>
    <property type="match status" value="1"/>
</dbReference>
<dbReference type="AlphaFoldDB" id="A0AAD8DRT9"/>
<protein>
    <recommendedName>
        <fullName evidence="3">C-type lectin domain-containing protein</fullName>
    </recommendedName>
</protein>
<keyword evidence="5" id="KW-1185">Reference proteome</keyword>
<dbReference type="InterPro" id="IPR016187">
    <property type="entry name" value="CTDL_fold"/>
</dbReference>
<dbReference type="Pfam" id="PF00059">
    <property type="entry name" value="Lectin_C"/>
    <property type="match status" value="3"/>
</dbReference>
<dbReference type="InterPro" id="IPR018378">
    <property type="entry name" value="C-type_lectin_CS"/>
</dbReference>
<evidence type="ECO:0000313" key="4">
    <source>
        <dbReference type="EMBL" id="KAJ8719146.1"/>
    </source>
</evidence>
<reference evidence="4" key="1">
    <citation type="submission" date="2023-03" db="EMBL/GenBank/DDBJ databases">
        <title>Chromosome-level genomes of two armyworms, Mythimna separata and Mythimna loreyi, provide insights into the biosynthesis and reception of sex pheromones.</title>
        <authorList>
            <person name="Zhao H."/>
        </authorList>
    </citation>
    <scope>NUCLEOTIDE SEQUENCE</scope>
    <source>
        <strain evidence="4">BeijingLab</strain>
        <tissue evidence="4">Pupa</tissue>
    </source>
</reference>
<evidence type="ECO:0000256" key="2">
    <source>
        <dbReference type="SAM" id="SignalP"/>
    </source>
</evidence>
<evidence type="ECO:0000313" key="5">
    <source>
        <dbReference type="Proteomes" id="UP001231518"/>
    </source>
</evidence>
<feature type="domain" description="C-type lectin" evidence="3">
    <location>
        <begin position="42"/>
        <end position="156"/>
    </location>
</feature>
<feature type="chain" id="PRO_5042216279" description="C-type lectin domain-containing protein" evidence="2">
    <location>
        <begin position="22"/>
        <end position="479"/>
    </location>
</feature>
<dbReference type="SMART" id="SM00034">
    <property type="entry name" value="CLECT"/>
    <property type="match status" value="3"/>
</dbReference>
<dbReference type="PROSITE" id="PS50041">
    <property type="entry name" value="C_TYPE_LECTIN_2"/>
    <property type="match status" value="3"/>
</dbReference>
<dbReference type="PANTHER" id="PTHR22801">
    <property type="entry name" value="LITHOSTATHINE"/>
    <property type="match status" value="1"/>
</dbReference>
<keyword evidence="2" id="KW-0732">Signal</keyword>
<dbReference type="PANTHER" id="PTHR22801:SF63">
    <property type="entry name" value="C-TYPE LECTIN DOMAIN-CONTAINING PROTEIN"/>
    <property type="match status" value="1"/>
</dbReference>
<dbReference type="EMBL" id="JARGEI010000015">
    <property type="protein sequence ID" value="KAJ8719146.1"/>
    <property type="molecule type" value="Genomic_DNA"/>
</dbReference>
<sequence length="479" mass="55334">MCSKSLSLFLLMCFLSDFSYGQTNETNLSDYGYVPIEALGLYKFHEVPMNYSEAKRVCDMEEARLFYPENSVEANAVLSFWKSKQNNTQLVYVGISDIATEGIFETIDGKKISEVYNKWRPDQPDNRNGNEDCVNMNQIGLYNDITCESQNAFICKKNLPPPKKRENNNCKTKQANRSFTDEKFFRKDYTYIGSEESFYKIHTIKRTFTDAKRMCVLEGATLYYAENVKEVNTVASFWNRTQPGIPSIFVGLTDRMAEGLFETVDGRQIFEVYSKWQSSQPDNFNYNEDCVQMDLAGTMRDCKCDSQANFICKKSLQSLTWNQNCNMPNLDYTYDKDIGKCYKVHTTPMNWTDAYATCRAELTSLAMISNRMEAEYLGRLTESTPKPRVCGKYQKGLYHVGFHNRFNEGWQTVAGTPMDVDVELWFDGNQPEENNYEECISMFFNGLLVNTSCDMKSLFICEQKVQTTSDLDEENYMLL</sequence>
<accession>A0AAD8DRT9</accession>
<feature type="domain" description="C-type lectin" evidence="3">
    <location>
        <begin position="339"/>
        <end position="462"/>
    </location>
</feature>
<evidence type="ECO:0000256" key="1">
    <source>
        <dbReference type="ARBA" id="ARBA00023157"/>
    </source>
</evidence>
<dbReference type="SUPFAM" id="SSF56436">
    <property type="entry name" value="C-type lectin-like"/>
    <property type="match status" value="3"/>
</dbReference>
<dbReference type="CDD" id="cd00037">
    <property type="entry name" value="CLECT"/>
    <property type="match status" value="3"/>
</dbReference>
<dbReference type="InterPro" id="IPR050801">
    <property type="entry name" value="Ca-Dep_Lectins_ImmuneDev"/>
</dbReference>
<name>A0AAD8DRT9_MYTSE</name>
<dbReference type="Gene3D" id="3.10.100.10">
    <property type="entry name" value="Mannose-Binding Protein A, subunit A"/>
    <property type="match status" value="3"/>
</dbReference>
<feature type="signal peptide" evidence="2">
    <location>
        <begin position="1"/>
        <end position="21"/>
    </location>
</feature>
<feature type="domain" description="C-type lectin" evidence="3">
    <location>
        <begin position="194"/>
        <end position="313"/>
    </location>
</feature>
<proteinExistence type="predicted"/>
<dbReference type="InterPro" id="IPR016186">
    <property type="entry name" value="C-type_lectin-like/link_sf"/>
</dbReference>
<keyword evidence="1" id="KW-1015">Disulfide bond</keyword>
<evidence type="ECO:0000259" key="3">
    <source>
        <dbReference type="PROSITE" id="PS50041"/>
    </source>
</evidence>
<organism evidence="4 5">
    <name type="scientific">Mythimna separata</name>
    <name type="common">Oriental armyworm</name>
    <name type="synonym">Pseudaletia separata</name>
    <dbReference type="NCBI Taxonomy" id="271217"/>
    <lineage>
        <taxon>Eukaryota</taxon>
        <taxon>Metazoa</taxon>
        <taxon>Ecdysozoa</taxon>
        <taxon>Arthropoda</taxon>
        <taxon>Hexapoda</taxon>
        <taxon>Insecta</taxon>
        <taxon>Pterygota</taxon>
        <taxon>Neoptera</taxon>
        <taxon>Endopterygota</taxon>
        <taxon>Lepidoptera</taxon>
        <taxon>Glossata</taxon>
        <taxon>Ditrysia</taxon>
        <taxon>Noctuoidea</taxon>
        <taxon>Noctuidae</taxon>
        <taxon>Noctuinae</taxon>
        <taxon>Hadenini</taxon>
        <taxon>Mythimna</taxon>
    </lineage>
</organism>
<comment type="caution">
    <text evidence="4">The sequence shown here is derived from an EMBL/GenBank/DDBJ whole genome shotgun (WGS) entry which is preliminary data.</text>
</comment>